<evidence type="ECO:0000313" key="5">
    <source>
        <dbReference type="Proteomes" id="UP000266693"/>
    </source>
</evidence>
<dbReference type="OrthoDB" id="9788221at2"/>
<gene>
    <name evidence="4" type="ORF">D1610_02325</name>
</gene>
<dbReference type="NCBIfam" id="TIGR00654">
    <property type="entry name" value="PhzF_family"/>
    <property type="match status" value="1"/>
</dbReference>
<evidence type="ECO:0000256" key="1">
    <source>
        <dbReference type="ARBA" id="ARBA00008270"/>
    </source>
</evidence>
<dbReference type="PIRSF" id="PIRSF016184">
    <property type="entry name" value="PhzC_PhzF"/>
    <property type="match status" value="1"/>
</dbReference>
<dbReference type="GO" id="GO:0005737">
    <property type="term" value="C:cytoplasm"/>
    <property type="evidence" value="ECO:0007669"/>
    <property type="project" value="TreeGrafter"/>
</dbReference>
<organism evidence="4 5">
    <name type="scientific">Sphingomonas gilva</name>
    <dbReference type="NCBI Taxonomy" id="2305907"/>
    <lineage>
        <taxon>Bacteria</taxon>
        <taxon>Pseudomonadati</taxon>
        <taxon>Pseudomonadota</taxon>
        <taxon>Alphaproteobacteria</taxon>
        <taxon>Sphingomonadales</taxon>
        <taxon>Sphingomonadaceae</taxon>
        <taxon>Sphingomonas</taxon>
    </lineage>
</organism>
<dbReference type="PANTHER" id="PTHR13774">
    <property type="entry name" value="PHENAZINE BIOSYNTHESIS PROTEIN"/>
    <property type="match status" value="1"/>
</dbReference>
<name>A0A396RY87_9SPHN</name>
<dbReference type="PANTHER" id="PTHR13774:SF17">
    <property type="entry name" value="PHENAZINE BIOSYNTHESIS-LIKE DOMAIN-CONTAINING PROTEIN"/>
    <property type="match status" value="1"/>
</dbReference>
<keyword evidence="2" id="KW-0413">Isomerase</keyword>
<accession>A0A396RY87</accession>
<evidence type="ECO:0000256" key="2">
    <source>
        <dbReference type="ARBA" id="ARBA00023235"/>
    </source>
</evidence>
<dbReference type="GO" id="GO:0016853">
    <property type="term" value="F:isomerase activity"/>
    <property type="evidence" value="ECO:0007669"/>
    <property type="project" value="UniProtKB-KW"/>
</dbReference>
<dbReference type="Pfam" id="PF02567">
    <property type="entry name" value="PhzC-PhzF"/>
    <property type="match status" value="1"/>
</dbReference>
<comment type="caution">
    <text evidence="4">The sequence shown here is derived from an EMBL/GenBank/DDBJ whole genome shotgun (WGS) entry which is preliminary data.</text>
</comment>
<evidence type="ECO:0000256" key="3">
    <source>
        <dbReference type="PIRSR" id="PIRSR016184-1"/>
    </source>
</evidence>
<dbReference type="AlphaFoldDB" id="A0A396RY87"/>
<dbReference type="Gene3D" id="3.10.310.10">
    <property type="entry name" value="Diaminopimelate Epimerase, Chain A, domain 1"/>
    <property type="match status" value="2"/>
</dbReference>
<dbReference type="EMBL" id="QWLV01000001">
    <property type="protein sequence ID" value="RHW19443.1"/>
    <property type="molecule type" value="Genomic_DNA"/>
</dbReference>
<dbReference type="SUPFAM" id="SSF54506">
    <property type="entry name" value="Diaminopimelate epimerase-like"/>
    <property type="match status" value="1"/>
</dbReference>
<protein>
    <submittedName>
        <fullName evidence="4">PhzF family phenazine biosynthesis protein</fullName>
    </submittedName>
</protein>
<proteinExistence type="inferred from homology"/>
<keyword evidence="5" id="KW-1185">Reference proteome</keyword>
<reference evidence="4 5" key="1">
    <citation type="submission" date="2018-08" db="EMBL/GenBank/DDBJ databases">
        <title>The multiple taxonomic identification of Sphingomonas gilva.</title>
        <authorList>
            <person name="Zhu D."/>
            <person name="Zheng S."/>
        </authorList>
    </citation>
    <scope>NUCLEOTIDE SEQUENCE [LARGE SCALE GENOMIC DNA]</scope>
    <source>
        <strain evidence="4 5">ZDH117</strain>
    </source>
</reference>
<evidence type="ECO:0000313" key="4">
    <source>
        <dbReference type="EMBL" id="RHW19443.1"/>
    </source>
</evidence>
<comment type="similarity">
    <text evidence="1">Belongs to the PhzF family.</text>
</comment>
<dbReference type="InterPro" id="IPR003719">
    <property type="entry name" value="Phenazine_PhzF-like"/>
</dbReference>
<feature type="active site" evidence="3">
    <location>
        <position position="44"/>
    </location>
</feature>
<sequence>MTIHQIDAFADRPFAGNPAAVMPLDAWPADDVLQAIAAENNLSETAFILPDASGEADYELRWFTPAAEVVLCGHATLASGHFVLGQDAGRDRVTFRTRKAGMLAVERAGEGYALALPAWGPSPKPLPAIVAALGLDGAVETLWHEHRYGLVVVEHADIVRALDPDFRKLAAEGDVLTIVTAPGDPGSGSGAGDTDIISRVFAPGAGIDEDPVTGSAHAVMVPYWAKRLGRNAFTAYQASARGGRLSCRLDGERVVLGGGCVTVMEGVFRL</sequence>
<dbReference type="Proteomes" id="UP000266693">
    <property type="component" value="Unassembled WGS sequence"/>
</dbReference>